<feature type="non-terminal residue" evidence="2">
    <location>
        <position position="57"/>
    </location>
</feature>
<dbReference type="EMBL" id="CADCXV010001553">
    <property type="protein sequence ID" value="CAB0045235.1"/>
    <property type="molecule type" value="Genomic_DNA"/>
</dbReference>
<gene>
    <name evidence="2" type="ORF">TBRA_LOCUS16771</name>
</gene>
<keyword evidence="3" id="KW-1185">Reference proteome</keyword>
<evidence type="ECO:0000313" key="3">
    <source>
        <dbReference type="Proteomes" id="UP000479190"/>
    </source>
</evidence>
<reference evidence="2 3" key="1">
    <citation type="submission" date="2020-02" db="EMBL/GenBank/DDBJ databases">
        <authorList>
            <person name="Ferguson B K."/>
        </authorList>
    </citation>
    <scope>NUCLEOTIDE SEQUENCE [LARGE SCALE GENOMIC DNA]</scope>
</reference>
<dbReference type="AlphaFoldDB" id="A0A6H5J446"/>
<evidence type="ECO:0000313" key="2">
    <source>
        <dbReference type="EMBL" id="CAB0045235.1"/>
    </source>
</evidence>
<dbReference type="Proteomes" id="UP000479190">
    <property type="component" value="Unassembled WGS sequence"/>
</dbReference>
<sequence length="57" mass="6452">MASGQGTGTLDNPDKKDEFESPLLSEDDDLTEREVTLKRRLRLAEEQLALLQHKLSL</sequence>
<accession>A0A6H5J446</accession>
<proteinExistence type="predicted"/>
<organism evidence="2 3">
    <name type="scientific">Trichogramma brassicae</name>
    <dbReference type="NCBI Taxonomy" id="86971"/>
    <lineage>
        <taxon>Eukaryota</taxon>
        <taxon>Metazoa</taxon>
        <taxon>Ecdysozoa</taxon>
        <taxon>Arthropoda</taxon>
        <taxon>Hexapoda</taxon>
        <taxon>Insecta</taxon>
        <taxon>Pterygota</taxon>
        <taxon>Neoptera</taxon>
        <taxon>Endopterygota</taxon>
        <taxon>Hymenoptera</taxon>
        <taxon>Apocrita</taxon>
        <taxon>Proctotrupomorpha</taxon>
        <taxon>Chalcidoidea</taxon>
        <taxon>Trichogrammatidae</taxon>
        <taxon>Trichogramma</taxon>
    </lineage>
</organism>
<name>A0A6H5J446_9HYME</name>
<evidence type="ECO:0000256" key="1">
    <source>
        <dbReference type="SAM" id="MobiDB-lite"/>
    </source>
</evidence>
<feature type="region of interest" description="Disordered" evidence="1">
    <location>
        <begin position="1"/>
        <end position="30"/>
    </location>
</feature>
<protein>
    <submittedName>
        <fullName evidence="2">Uncharacterized protein</fullName>
    </submittedName>
</protein>